<keyword evidence="2" id="KW-1185">Reference proteome</keyword>
<sequence length="105" mass="11753">MDIKTQIQQEREQIRQLIGDAKASDPSQCRVLALGHKACGGPETYVAYSTEHTDEAELLKLAEHYKNAQQTMQKQERMYSDCAIVPEPKVGWVNGYCVLGADNVL</sequence>
<reference evidence="1 2" key="1">
    <citation type="submission" date="2023-07" db="EMBL/GenBank/DDBJ databases">
        <title>Sorghum-associated microbial communities from plants grown in Nebraska, USA.</title>
        <authorList>
            <person name="Schachtman D."/>
        </authorList>
    </citation>
    <scope>NUCLEOTIDE SEQUENCE [LARGE SCALE GENOMIC DNA]</scope>
    <source>
        <strain evidence="1 2">4138</strain>
    </source>
</reference>
<protein>
    <submittedName>
        <fullName evidence="1">Uncharacterized protein</fullName>
    </submittedName>
</protein>
<organism evidence="1 2">
    <name type="scientific">Rheinheimera soli</name>
    <dbReference type="NCBI Taxonomy" id="443616"/>
    <lineage>
        <taxon>Bacteria</taxon>
        <taxon>Pseudomonadati</taxon>
        <taxon>Pseudomonadota</taxon>
        <taxon>Gammaproteobacteria</taxon>
        <taxon>Chromatiales</taxon>
        <taxon>Chromatiaceae</taxon>
        <taxon>Rheinheimera</taxon>
    </lineage>
</organism>
<name>A0ABU1W4A2_9GAMM</name>
<evidence type="ECO:0000313" key="2">
    <source>
        <dbReference type="Proteomes" id="UP001257909"/>
    </source>
</evidence>
<dbReference type="Proteomes" id="UP001257909">
    <property type="component" value="Unassembled WGS sequence"/>
</dbReference>
<gene>
    <name evidence="1" type="ORF">J2W69_003774</name>
</gene>
<dbReference type="RefSeq" id="WP_310281323.1">
    <property type="nucleotide sequence ID" value="NZ_JAVDWR010000022.1"/>
</dbReference>
<comment type="caution">
    <text evidence="1">The sequence shown here is derived from an EMBL/GenBank/DDBJ whole genome shotgun (WGS) entry which is preliminary data.</text>
</comment>
<proteinExistence type="predicted"/>
<accession>A0ABU1W4A2</accession>
<dbReference type="EMBL" id="JAVDWR010000022">
    <property type="protein sequence ID" value="MDR7122796.1"/>
    <property type="molecule type" value="Genomic_DNA"/>
</dbReference>
<evidence type="ECO:0000313" key="1">
    <source>
        <dbReference type="EMBL" id="MDR7122796.1"/>
    </source>
</evidence>